<evidence type="ECO:0000256" key="1">
    <source>
        <dbReference type="ARBA" id="ARBA00010838"/>
    </source>
</evidence>
<dbReference type="PROSITE" id="PS00572">
    <property type="entry name" value="GLYCOSYL_HYDROL_F1_1"/>
    <property type="match status" value="1"/>
</dbReference>
<evidence type="ECO:0000256" key="2">
    <source>
        <dbReference type="ARBA" id="ARBA00022801"/>
    </source>
</evidence>
<gene>
    <name evidence="6" type="ORF">P7I34_01220</name>
</gene>
<keyword evidence="2" id="KW-0378">Hydrolase</keyword>
<dbReference type="InterPro" id="IPR017853">
    <property type="entry name" value="GH"/>
</dbReference>
<dbReference type="GO" id="GO:0008422">
    <property type="term" value="F:beta-glucosidase activity"/>
    <property type="evidence" value="ECO:0007669"/>
    <property type="project" value="UniProtKB-EC"/>
</dbReference>
<evidence type="ECO:0000313" key="6">
    <source>
        <dbReference type="EMBL" id="MDT2981263.1"/>
    </source>
</evidence>
<accession>A0ABD5FGN7</accession>
<dbReference type="RefSeq" id="WP_311956775.1">
    <property type="nucleotide sequence ID" value="NZ_JARQDZ010000001.1"/>
</dbReference>
<sequence length="421" mass="48364">MVFYLGAATAAHQIEGNNIHSDFWVQEQLPHSIFKEPSLDAVDHYNRYEEDIDLMKEAGFNAYRFSIEWARIEPKKGQFDEKEIAHYQAVIEYCKKSCITPFVTLHHFSSPKWLISEGGWESEKTVDYFRRYTDFVISRIGDSVDYICTINEANMGIQLAAIIKRILKQMGVNLQVGVNMPLGEEQRLQMKEAAEAFGLKENEQANTFLSQRTQKGDQIIIEAHKAARSVIRSKHKGIKVGMTLSLHDLQLGDASEEAKKLIEKAWYDEFLHYLPTIKEDDFFGVQNYTREIFTREGVQSAPEGSKLTEMGYENYPQALANVVRKVSDVFNKDIYITENGIATSDDRERVSFIDTALAGVSDLIQEGVPVKGYFHWSLMDNFEWQKGFAMKFGLIEIDRSTQTRKPKPSLYHLGNQLKHFQ</sequence>
<dbReference type="InterPro" id="IPR018120">
    <property type="entry name" value="Glyco_hydro_1_AS"/>
</dbReference>
<evidence type="ECO:0000256" key="4">
    <source>
        <dbReference type="PROSITE-ProRule" id="PRU10055"/>
    </source>
</evidence>
<dbReference type="EMBL" id="JARQDZ010000001">
    <property type="protein sequence ID" value="MDT2981263.1"/>
    <property type="molecule type" value="Genomic_DNA"/>
</dbReference>
<evidence type="ECO:0000313" key="7">
    <source>
        <dbReference type="Proteomes" id="UP001253851"/>
    </source>
</evidence>
<dbReference type="PANTHER" id="PTHR10353">
    <property type="entry name" value="GLYCOSYL HYDROLASE"/>
    <property type="match status" value="1"/>
</dbReference>
<dbReference type="AlphaFoldDB" id="A0ABD5FGN7"/>
<reference evidence="6 7" key="1">
    <citation type="submission" date="2023-03" db="EMBL/GenBank/DDBJ databases">
        <authorList>
            <person name="Shen W."/>
            <person name="Cai J."/>
        </authorList>
    </citation>
    <scope>NUCLEOTIDE SEQUENCE [LARGE SCALE GENOMIC DNA]</scope>
    <source>
        <strain evidence="6 7">B516</strain>
    </source>
</reference>
<dbReference type="PANTHER" id="PTHR10353:SF209">
    <property type="entry name" value="GALACTOLIPID GALACTOSYLTRANSFERASE SFR2, CHLOROPLASTIC"/>
    <property type="match status" value="1"/>
</dbReference>
<name>A0ABD5FGN7_ENTCA</name>
<dbReference type="Proteomes" id="UP001253851">
    <property type="component" value="Unassembled WGS sequence"/>
</dbReference>
<protein>
    <submittedName>
        <fullName evidence="6">Family 1 glycosylhydrolase</fullName>
    </submittedName>
</protein>
<evidence type="ECO:0000256" key="3">
    <source>
        <dbReference type="ARBA" id="ARBA00023295"/>
    </source>
</evidence>
<keyword evidence="3" id="KW-0326">Glycosidase</keyword>
<organism evidence="6 7">
    <name type="scientific">Enterococcus casseliflavus</name>
    <name type="common">Enterococcus flavescens</name>
    <dbReference type="NCBI Taxonomy" id="37734"/>
    <lineage>
        <taxon>Bacteria</taxon>
        <taxon>Bacillati</taxon>
        <taxon>Bacillota</taxon>
        <taxon>Bacilli</taxon>
        <taxon>Lactobacillales</taxon>
        <taxon>Enterococcaceae</taxon>
        <taxon>Enterococcus</taxon>
    </lineage>
</organism>
<evidence type="ECO:0000256" key="5">
    <source>
        <dbReference type="RuleBase" id="RU003690"/>
    </source>
</evidence>
<dbReference type="Pfam" id="PF00232">
    <property type="entry name" value="Glyco_hydro_1"/>
    <property type="match status" value="1"/>
</dbReference>
<dbReference type="Gene3D" id="3.20.20.80">
    <property type="entry name" value="Glycosidases"/>
    <property type="match status" value="1"/>
</dbReference>
<feature type="active site" description="Nucleophile" evidence="4">
    <location>
        <position position="338"/>
    </location>
</feature>
<dbReference type="PRINTS" id="PR00131">
    <property type="entry name" value="GLHYDRLASE1"/>
</dbReference>
<dbReference type="SUPFAM" id="SSF51445">
    <property type="entry name" value="(Trans)glycosidases"/>
    <property type="match status" value="1"/>
</dbReference>
<comment type="caution">
    <text evidence="6">The sequence shown here is derived from an EMBL/GenBank/DDBJ whole genome shotgun (WGS) entry which is preliminary data.</text>
</comment>
<proteinExistence type="inferred from homology"/>
<comment type="similarity">
    <text evidence="1 5">Belongs to the glycosyl hydrolase 1 family.</text>
</comment>
<dbReference type="InterPro" id="IPR001360">
    <property type="entry name" value="Glyco_hydro_1"/>
</dbReference>